<dbReference type="GO" id="GO:0005634">
    <property type="term" value="C:nucleus"/>
    <property type="evidence" value="ECO:0007669"/>
    <property type="project" value="TreeGrafter"/>
</dbReference>
<proteinExistence type="predicted"/>
<organism evidence="4 5">
    <name type="scientific">Rhodotorula graminis (strain WP1)</name>
    <dbReference type="NCBI Taxonomy" id="578459"/>
    <lineage>
        <taxon>Eukaryota</taxon>
        <taxon>Fungi</taxon>
        <taxon>Dikarya</taxon>
        <taxon>Basidiomycota</taxon>
        <taxon>Pucciniomycotina</taxon>
        <taxon>Microbotryomycetes</taxon>
        <taxon>Sporidiobolales</taxon>
        <taxon>Sporidiobolaceae</taxon>
        <taxon>Rhodotorula</taxon>
    </lineage>
</organism>
<dbReference type="InterPro" id="IPR051422">
    <property type="entry name" value="AlkB_tRNA_MeTrf/Diox"/>
</dbReference>
<keyword evidence="1" id="KW-0489">Methyltransferase</keyword>
<accession>A0A194S091</accession>
<keyword evidence="2" id="KW-0808">Transferase</keyword>
<evidence type="ECO:0008006" key="6">
    <source>
        <dbReference type="Google" id="ProtNLM"/>
    </source>
</evidence>
<dbReference type="Proteomes" id="UP000053890">
    <property type="component" value="Unassembled WGS sequence"/>
</dbReference>
<dbReference type="OMA" id="CARDEDW"/>
<evidence type="ECO:0000313" key="4">
    <source>
        <dbReference type="EMBL" id="KPV74143.1"/>
    </source>
</evidence>
<evidence type="ECO:0000256" key="2">
    <source>
        <dbReference type="ARBA" id="ARBA00022679"/>
    </source>
</evidence>
<dbReference type="RefSeq" id="XP_018270192.1">
    <property type="nucleotide sequence ID" value="XM_018417104.1"/>
</dbReference>
<dbReference type="GO" id="GO:0005737">
    <property type="term" value="C:cytoplasm"/>
    <property type="evidence" value="ECO:0007669"/>
    <property type="project" value="TreeGrafter"/>
</dbReference>
<dbReference type="GO" id="GO:0030488">
    <property type="term" value="P:tRNA methylation"/>
    <property type="evidence" value="ECO:0007669"/>
    <property type="project" value="TreeGrafter"/>
</dbReference>
<feature type="region of interest" description="Disordered" evidence="3">
    <location>
        <begin position="387"/>
        <end position="407"/>
    </location>
</feature>
<sequence>MAANLAASFELLHVHAVYDQIAADFSRTRHSRWPFVERFFERLPPGGLVLDAGTGNGKYLGCRSVLAWDGKAADSLPRPPPKGKARALEPANEPHDDERTPPPRSDLLPVGFDMSAGLLGIASSKGHEVVRGDCVDLSCWRRGAFNHAISIATIHHFATPARRAESVKQMILAVLPPCPPTSSSSSSTRYPSSPAPPPSKLLIVVWSVEQDPSLAARGGDRSARRTTGGKKGAVPVDAPLEGSREAQVGGEGAGERAGATGKGQDVFVPWERQEQVPRKRDKGTPRDRRPKMGPDPPAAGQASPASTPPSRDPAPEPATAAGDTAAPLDSTLSPPPAPAATDPKPTFNRYYHLFQQYELSVLVARAAQQLGLAFAAPDGYVLGDEAREGEAGEREGQDDDGRRDGGEVCARDEDWEAYVELEEERWERENWVVEVAVGWRRRLDARAAQHRA</sequence>
<dbReference type="InterPro" id="IPR029063">
    <property type="entry name" value="SAM-dependent_MTases_sf"/>
</dbReference>
<evidence type="ECO:0000313" key="5">
    <source>
        <dbReference type="Proteomes" id="UP000053890"/>
    </source>
</evidence>
<evidence type="ECO:0000256" key="1">
    <source>
        <dbReference type="ARBA" id="ARBA00022603"/>
    </source>
</evidence>
<feature type="region of interest" description="Disordered" evidence="3">
    <location>
        <begin position="214"/>
        <end position="344"/>
    </location>
</feature>
<evidence type="ECO:0000256" key="3">
    <source>
        <dbReference type="SAM" id="MobiDB-lite"/>
    </source>
</evidence>
<dbReference type="GO" id="GO:0106335">
    <property type="term" value="F:tRNA (5-carboxymethyluridine(34)-5-O)-methyltransferase activity"/>
    <property type="evidence" value="ECO:0007669"/>
    <property type="project" value="TreeGrafter"/>
</dbReference>
<dbReference type="AlphaFoldDB" id="A0A194S091"/>
<feature type="compositionally biased region" description="Basic and acidic residues" evidence="3">
    <location>
        <begin position="92"/>
        <end position="101"/>
    </location>
</feature>
<dbReference type="Gene3D" id="3.40.50.150">
    <property type="entry name" value="Vaccinia Virus protein VP39"/>
    <property type="match status" value="1"/>
</dbReference>
<dbReference type="GeneID" id="28977552"/>
<gene>
    <name evidence="4" type="ORF">RHOBADRAFT_54004</name>
</gene>
<dbReference type="PANTHER" id="PTHR13069:SF21">
    <property type="entry name" value="ALKYLATED DNA REPAIR PROTEIN ALKB HOMOLOG 8"/>
    <property type="match status" value="1"/>
</dbReference>
<feature type="compositionally biased region" description="Basic and acidic residues" evidence="3">
    <location>
        <begin position="271"/>
        <end position="292"/>
    </location>
</feature>
<protein>
    <recommendedName>
        <fullName evidence="6">Methyltransferase type 11 domain-containing protein</fullName>
    </recommendedName>
</protein>
<dbReference type="OrthoDB" id="271595at2759"/>
<keyword evidence="5" id="KW-1185">Reference proteome</keyword>
<dbReference type="PANTHER" id="PTHR13069">
    <property type="entry name" value="ALKYLATED DNA REPAIR PROTEIN ALKB HOMOLOG 8"/>
    <property type="match status" value="1"/>
</dbReference>
<reference evidence="4 5" key="1">
    <citation type="journal article" date="2015" name="Front. Microbiol.">
        <title>Genome sequence of the plant growth promoting endophytic yeast Rhodotorula graminis WP1.</title>
        <authorList>
            <person name="Firrincieli A."/>
            <person name="Otillar R."/>
            <person name="Salamov A."/>
            <person name="Schmutz J."/>
            <person name="Khan Z."/>
            <person name="Redman R.S."/>
            <person name="Fleck N.D."/>
            <person name="Lindquist E."/>
            <person name="Grigoriev I.V."/>
            <person name="Doty S.L."/>
        </authorList>
    </citation>
    <scope>NUCLEOTIDE SEQUENCE [LARGE SCALE GENOMIC DNA]</scope>
    <source>
        <strain evidence="4 5">WP1</strain>
    </source>
</reference>
<feature type="compositionally biased region" description="Pro residues" evidence="3">
    <location>
        <begin position="306"/>
        <end position="316"/>
    </location>
</feature>
<feature type="region of interest" description="Disordered" evidence="3">
    <location>
        <begin position="73"/>
        <end position="105"/>
    </location>
</feature>
<dbReference type="STRING" id="578459.A0A194S091"/>
<dbReference type="SUPFAM" id="SSF53335">
    <property type="entry name" value="S-adenosyl-L-methionine-dependent methyltransferases"/>
    <property type="match status" value="1"/>
</dbReference>
<name>A0A194S091_RHOGW</name>
<dbReference type="EMBL" id="KQ474080">
    <property type="protein sequence ID" value="KPV74143.1"/>
    <property type="molecule type" value="Genomic_DNA"/>
</dbReference>
<dbReference type="GO" id="GO:0002098">
    <property type="term" value="P:tRNA wobble uridine modification"/>
    <property type="evidence" value="ECO:0007669"/>
    <property type="project" value="TreeGrafter"/>
</dbReference>
<dbReference type="GO" id="GO:0000049">
    <property type="term" value="F:tRNA binding"/>
    <property type="evidence" value="ECO:0007669"/>
    <property type="project" value="TreeGrafter"/>
</dbReference>